<dbReference type="PANTHER" id="PTHR11474">
    <property type="entry name" value="TYROSINASE FAMILY MEMBER"/>
    <property type="match status" value="1"/>
</dbReference>
<dbReference type="SUPFAM" id="SSF48056">
    <property type="entry name" value="Di-copper centre-containing domain"/>
    <property type="match status" value="1"/>
</dbReference>
<dbReference type="EMBL" id="BAAFGZ010000157">
    <property type="protein sequence ID" value="GAB0135922.1"/>
    <property type="molecule type" value="Genomic_DNA"/>
</dbReference>
<gene>
    <name evidence="5" type="primary">g4243</name>
    <name evidence="5" type="ORF">EsDP_00004243</name>
</gene>
<evidence type="ECO:0000256" key="1">
    <source>
        <dbReference type="ARBA" id="ARBA00022723"/>
    </source>
</evidence>
<dbReference type="Gene3D" id="1.10.1280.10">
    <property type="entry name" value="Di-copper center containing domain from catechol oxidase"/>
    <property type="match status" value="1"/>
</dbReference>
<dbReference type="PRINTS" id="PR00092">
    <property type="entry name" value="TYROSINASE"/>
</dbReference>
<evidence type="ECO:0000259" key="4">
    <source>
        <dbReference type="Pfam" id="PF00264"/>
    </source>
</evidence>
<dbReference type="InterPro" id="IPR050316">
    <property type="entry name" value="Tyrosinase/Hemocyanin"/>
</dbReference>
<feature type="chain" id="PRO_5046179431" description="Tyrosinase copper-binding domain-containing protein" evidence="3">
    <location>
        <begin position="17"/>
        <end position="391"/>
    </location>
</feature>
<evidence type="ECO:0000256" key="3">
    <source>
        <dbReference type="SAM" id="SignalP"/>
    </source>
</evidence>
<evidence type="ECO:0000313" key="5">
    <source>
        <dbReference type="EMBL" id="GAB0135922.1"/>
    </source>
</evidence>
<reference evidence="6" key="1">
    <citation type="submission" date="2024-06" db="EMBL/GenBank/DDBJ databases">
        <title>Draft Genome Sequences of Epichloe bromicola Strains Isolated from Elymus ciliaris.</title>
        <authorList>
            <consortium name="Epichloe bromicola genome sequencing consortium"/>
            <person name="Miura A."/>
            <person name="Imano S."/>
            <person name="Ashida A."/>
            <person name="Sato I."/>
            <person name="Chiba S."/>
            <person name="Tanaka A."/>
            <person name="Camagna M."/>
            <person name="Takemoto D."/>
        </authorList>
    </citation>
    <scope>NUCLEOTIDE SEQUENCE [LARGE SCALE GENOMIC DNA]</scope>
    <source>
        <strain evidence="6">DP</strain>
    </source>
</reference>
<keyword evidence="2" id="KW-0560">Oxidoreductase</keyword>
<keyword evidence="3" id="KW-0732">Signal</keyword>
<keyword evidence="1" id="KW-0479">Metal-binding</keyword>
<accession>A0ABQ0CRJ4</accession>
<evidence type="ECO:0000313" key="6">
    <source>
        <dbReference type="Proteomes" id="UP001562357"/>
    </source>
</evidence>
<organism evidence="5 6">
    <name type="scientific">Epichloe bromicola</name>
    <dbReference type="NCBI Taxonomy" id="79588"/>
    <lineage>
        <taxon>Eukaryota</taxon>
        <taxon>Fungi</taxon>
        <taxon>Dikarya</taxon>
        <taxon>Ascomycota</taxon>
        <taxon>Pezizomycotina</taxon>
        <taxon>Sordariomycetes</taxon>
        <taxon>Hypocreomycetidae</taxon>
        <taxon>Hypocreales</taxon>
        <taxon>Clavicipitaceae</taxon>
        <taxon>Epichloe</taxon>
    </lineage>
</organism>
<dbReference type="PANTHER" id="PTHR11474:SF125">
    <property type="entry name" value="N-ACETYL-6-HYDROXYTRYPTOPHAN OXIDASE IVOB-RELATED"/>
    <property type="match status" value="1"/>
</dbReference>
<proteinExistence type="predicted"/>
<dbReference type="InterPro" id="IPR002227">
    <property type="entry name" value="Tyrosinase_Cu-bd"/>
</dbReference>
<name>A0ABQ0CRJ4_9HYPO</name>
<comment type="caution">
    <text evidence="5">The sequence shown here is derived from an EMBL/GenBank/DDBJ whole genome shotgun (WGS) entry which is preliminary data.</text>
</comment>
<dbReference type="InterPro" id="IPR008922">
    <property type="entry name" value="Di-copper_centre_dom_sf"/>
</dbReference>
<sequence>MLSKWILLLLLPLSFGSPLVAPRHDHGVKKGEAGIKPPAAFKDYVKKYRHTMKKVAKANGDDCNCKPGNIAIRRSWHKLSADERLDYIRAVKCLHSKPSLADPARSPGNRNRMDDFTYTHINQTLHVHMSGLLLPWHRNYLFSFEKSLREECGYKGYQPYWDFARWTHDQLSSPLFDGSPTSLGGNGVNVNEQPRTVSVPGLPQPYSFTMPAGTGGGCVTTGPFVSFNASLGPVTPGSPPTPGDTFGEQYNPRCLRRSFTPSISEKTLNWDTVLSLLQTATMDQFRPILEGGIHAGMHAAIGGDVFDFFASPSDCVFYFIHAKVDQLWSIWQAQDWAARKDALYGTSTFANLPPSPNVTVDTWMDMVYAGGMARVGDSMSTVDGQYCYMYE</sequence>
<keyword evidence="6" id="KW-1185">Reference proteome</keyword>
<dbReference type="Pfam" id="PF00264">
    <property type="entry name" value="Tyrosinase"/>
    <property type="match status" value="1"/>
</dbReference>
<dbReference type="Proteomes" id="UP001562357">
    <property type="component" value="Unassembled WGS sequence"/>
</dbReference>
<feature type="domain" description="Tyrosinase copper-binding" evidence="4">
    <location>
        <begin position="111"/>
        <end position="334"/>
    </location>
</feature>
<protein>
    <recommendedName>
        <fullName evidence="4">Tyrosinase copper-binding domain-containing protein</fullName>
    </recommendedName>
</protein>
<evidence type="ECO:0000256" key="2">
    <source>
        <dbReference type="ARBA" id="ARBA00023002"/>
    </source>
</evidence>
<feature type="signal peptide" evidence="3">
    <location>
        <begin position="1"/>
        <end position="16"/>
    </location>
</feature>